<dbReference type="RefSeq" id="WP_404594390.1">
    <property type="nucleotide sequence ID" value="NZ_JBIYEW010000003.1"/>
</dbReference>
<evidence type="ECO:0000259" key="2">
    <source>
        <dbReference type="Pfam" id="PF01408"/>
    </source>
</evidence>
<dbReference type="Pfam" id="PF22725">
    <property type="entry name" value="GFO_IDH_MocA_C3"/>
    <property type="match status" value="1"/>
</dbReference>
<evidence type="ECO:0000259" key="3">
    <source>
        <dbReference type="Pfam" id="PF22725"/>
    </source>
</evidence>
<keyword evidence="1" id="KW-0520">NAD</keyword>
<name>A0ABW8N6U1_9MICC</name>
<feature type="domain" description="GFO/IDH/MocA-like oxidoreductase" evidence="3">
    <location>
        <begin position="148"/>
        <end position="234"/>
    </location>
</feature>
<dbReference type="InterPro" id="IPR000683">
    <property type="entry name" value="Gfo/Idh/MocA-like_OxRdtase_N"/>
</dbReference>
<keyword evidence="5" id="KW-1185">Reference proteome</keyword>
<reference evidence="4 5" key="1">
    <citation type="submission" date="2024-10" db="EMBL/GenBank/DDBJ databases">
        <title>Novel secondary metabolite-producing bacteria for plant disease control.</title>
        <authorList>
            <person name="Chevrette M."/>
        </authorList>
    </citation>
    <scope>NUCLEOTIDE SEQUENCE [LARGE SCALE GENOMIC DNA]</scope>
    <source>
        <strain evidence="4 5">J30 TE3557</strain>
    </source>
</reference>
<dbReference type="Gene3D" id="3.40.50.720">
    <property type="entry name" value="NAD(P)-binding Rossmann-like Domain"/>
    <property type="match status" value="1"/>
</dbReference>
<sequence>MMTTAARSPRVAVVGAAGWAGSRHARAFAKVGADVTYLVEKDERAASLARELGAQMVPGITELPSDDLDLVVVALPTTLQPAICADLLNRGFRVLTEKPVAADADGAAIMAAASGVNLRLMVGYTLHQHPAVPLLSRWVKDNDVIAVNVRSVAHKENIDSWRADPKEGGVAVVNGIHAIELVSSWFEGDPKVVSASASSNLYGSAVPEHVVSTLEFPSGVVFSLQSYWSPWQEPQGLNQGDWSLSIDVLATGGRMVWSNDSLHVWDRDGGHQQKHFAPSDLFLRQAEAALRFCRGDTPPVTFAQALRATEIADAVRIAAASAAGEVPAS</sequence>
<evidence type="ECO:0000313" key="4">
    <source>
        <dbReference type="EMBL" id="MFK4639291.1"/>
    </source>
</evidence>
<dbReference type="Proteomes" id="UP001620520">
    <property type="component" value="Unassembled WGS sequence"/>
</dbReference>
<organism evidence="4 5">
    <name type="scientific">Paenarthrobacter histidinolovorans</name>
    <dbReference type="NCBI Taxonomy" id="43664"/>
    <lineage>
        <taxon>Bacteria</taxon>
        <taxon>Bacillati</taxon>
        <taxon>Actinomycetota</taxon>
        <taxon>Actinomycetes</taxon>
        <taxon>Micrococcales</taxon>
        <taxon>Micrococcaceae</taxon>
        <taxon>Paenarthrobacter</taxon>
    </lineage>
</organism>
<dbReference type="Pfam" id="PF01408">
    <property type="entry name" value="GFO_IDH_MocA"/>
    <property type="match status" value="1"/>
</dbReference>
<dbReference type="InterPro" id="IPR051450">
    <property type="entry name" value="Gfo/Idh/MocA_Oxidoreductases"/>
</dbReference>
<dbReference type="InterPro" id="IPR036291">
    <property type="entry name" value="NAD(P)-bd_dom_sf"/>
</dbReference>
<evidence type="ECO:0000313" key="5">
    <source>
        <dbReference type="Proteomes" id="UP001620520"/>
    </source>
</evidence>
<dbReference type="PANTHER" id="PTHR43377:SF1">
    <property type="entry name" value="BILIVERDIN REDUCTASE A"/>
    <property type="match status" value="1"/>
</dbReference>
<dbReference type="InterPro" id="IPR055170">
    <property type="entry name" value="GFO_IDH_MocA-like_dom"/>
</dbReference>
<dbReference type="SUPFAM" id="SSF51735">
    <property type="entry name" value="NAD(P)-binding Rossmann-fold domains"/>
    <property type="match status" value="1"/>
</dbReference>
<feature type="domain" description="Gfo/Idh/MocA-like oxidoreductase N-terminal" evidence="2">
    <location>
        <begin position="10"/>
        <end position="124"/>
    </location>
</feature>
<accession>A0ABW8N6U1</accession>
<proteinExistence type="predicted"/>
<dbReference type="Gene3D" id="3.30.360.10">
    <property type="entry name" value="Dihydrodipicolinate Reductase, domain 2"/>
    <property type="match status" value="1"/>
</dbReference>
<evidence type="ECO:0000256" key="1">
    <source>
        <dbReference type="ARBA" id="ARBA00023027"/>
    </source>
</evidence>
<dbReference type="SUPFAM" id="SSF55347">
    <property type="entry name" value="Glyceraldehyde-3-phosphate dehydrogenase-like, C-terminal domain"/>
    <property type="match status" value="1"/>
</dbReference>
<protein>
    <submittedName>
        <fullName evidence="4">Dehydrogenase</fullName>
    </submittedName>
</protein>
<gene>
    <name evidence="4" type="ORF">ABIA52_002180</name>
</gene>
<dbReference type="PANTHER" id="PTHR43377">
    <property type="entry name" value="BILIVERDIN REDUCTASE A"/>
    <property type="match status" value="1"/>
</dbReference>
<dbReference type="EMBL" id="JBIYEW010000003">
    <property type="protein sequence ID" value="MFK4639291.1"/>
    <property type="molecule type" value="Genomic_DNA"/>
</dbReference>
<comment type="caution">
    <text evidence="4">The sequence shown here is derived from an EMBL/GenBank/DDBJ whole genome shotgun (WGS) entry which is preliminary data.</text>
</comment>